<reference evidence="1 2" key="1">
    <citation type="journal article" date="2016" name="Nat. Commun.">
        <title>Thousands of microbial genomes shed light on interconnected biogeochemical processes in an aquifer system.</title>
        <authorList>
            <person name="Anantharaman K."/>
            <person name="Brown C.T."/>
            <person name="Hug L.A."/>
            <person name="Sharon I."/>
            <person name="Castelle C.J."/>
            <person name="Probst A.J."/>
            <person name="Thomas B.C."/>
            <person name="Singh A."/>
            <person name="Wilkins M.J."/>
            <person name="Karaoz U."/>
            <person name="Brodie E.L."/>
            <person name="Williams K.H."/>
            <person name="Hubbard S.S."/>
            <person name="Banfield J.F."/>
        </authorList>
    </citation>
    <scope>NUCLEOTIDE SEQUENCE [LARGE SCALE GENOMIC DNA]</scope>
</reference>
<dbReference type="Proteomes" id="UP000178176">
    <property type="component" value="Unassembled WGS sequence"/>
</dbReference>
<organism evidence="1 2">
    <name type="scientific">Candidatus Amesbacteria bacterium RIFCSPHIGHO2_01_FULL_48_32b</name>
    <dbReference type="NCBI Taxonomy" id="1797253"/>
    <lineage>
        <taxon>Bacteria</taxon>
        <taxon>Candidatus Amesiibacteriota</taxon>
    </lineage>
</organism>
<accession>A0A1F4YD99</accession>
<proteinExistence type="predicted"/>
<dbReference type="AlphaFoldDB" id="A0A1F4YD99"/>
<evidence type="ECO:0000313" key="1">
    <source>
        <dbReference type="EMBL" id="OGC91967.1"/>
    </source>
</evidence>
<comment type="caution">
    <text evidence="1">The sequence shown here is derived from an EMBL/GenBank/DDBJ whole genome shotgun (WGS) entry which is preliminary data.</text>
</comment>
<dbReference type="EMBL" id="MEXH01000026">
    <property type="protein sequence ID" value="OGC91967.1"/>
    <property type="molecule type" value="Genomic_DNA"/>
</dbReference>
<gene>
    <name evidence="1" type="ORF">A2876_03425</name>
</gene>
<evidence type="ECO:0000313" key="2">
    <source>
        <dbReference type="Proteomes" id="UP000178176"/>
    </source>
</evidence>
<protein>
    <submittedName>
        <fullName evidence="1">Uncharacterized protein</fullName>
    </submittedName>
</protein>
<name>A0A1F4YD99_9BACT</name>
<sequence>MAAREKFLGKPLEAKVFVGQLGSPTYAEVMALAYTGLGYKIPEDVKEALMGEAENEFDQMYFQEMVMGHNQLVDKIKSNGGYVMEIGRVTVMLLTEVLTRAGFVGSTELSEIKEQLLVRAVEDAAFELKVKGVS</sequence>